<dbReference type="Proteomes" id="UP000509626">
    <property type="component" value="Chromosome"/>
</dbReference>
<feature type="domain" description="Transcription regulator PadR N-terminal" evidence="2">
    <location>
        <begin position="105"/>
        <end position="172"/>
    </location>
</feature>
<sequence length="254" mass="27832">MYDDTTRGLEPLATTEGSDTKCPHCSERALGIATSGPGEHKVDPCGCAVGTHSVAELAHLSGREKQARPIVTDGGEVVADPPDQDVGTDDVDVHPTELHAFQRHILAVLAEESRYGLAIKEELQSYYEPEISNARLYSNLPDLAGQGLIEVSALDKRTNQYELTEAGRDAIETHAHWYRDLLGLLDSEADEEAVYVYRCTSRNAQPKLHFDPECSKLGTSETISRKLLSVFPESHQDWCTQCAPQRADDQGGDA</sequence>
<dbReference type="AlphaFoldDB" id="A0A7D5QDD8"/>
<keyword evidence="4" id="KW-1185">Reference proteome</keyword>
<name>A0A7D5QDD8_9EURY</name>
<gene>
    <name evidence="3" type="ORF">HUG12_16255</name>
</gene>
<evidence type="ECO:0000256" key="1">
    <source>
        <dbReference type="SAM" id="MobiDB-lite"/>
    </source>
</evidence>
<dbReference type="KEGG" id="halu:HUG12_16255"/>
<dbReference type="InterPro" id="IPR036388">
    <property type="entry name" value="WH-like_DNA-bd_sf"/>
</dbReference>
<dbReference type="Gene3D" id="1.10.10.10">
    <property type="entry name" value="Winged helix-like DNA-binding domain superfamily/Winged helix DNA-binding domain"/>
    <property type="match status" value="1"/>
</dbReference>
<protein>
    <submittedName>
        <fullName evidence="3">Helix-turn-helix transcriptional regulator</fullName>
    </submittedName>
</protein>
<dbReference type="InterPro" id="IPR036390">
    <property type="entry name" value="WH_DNA-bd_sf"/>
</dbReference>
<dbReference type="Pfam" id="PF03551">
    <property type="entry name" value="PadR"/>
    <property type="match status" value="1"/>
</dbReference>
<evidence type="ECO:0000313" key="3">
    <source>
        <dbReference type="EMBL" id="QLG63200.1"/>
    </source>
</evidence>
<dbReference type="InterPro" id="IPR005149">
    <property type="entry name" value="Tscrpt_reg_PadR_N"/>
</dbReference>
<feature type="region of interest" description="Disordered" evidence="1">
    <location>
        <begin position="1"/>
        <end position="20"/>
    </location>
</feature>
<evidence type="ECO:0000259" key="2">
    <source>
        <dbReference type="Pfam" id="PF03551"/>
    </source>
</evidence>
<organism evidence="3 4">
    <name type="scientific">Halorarum salinum</name>
    <dbReference type="NCBI Taxonomy" id="2743089"/>
    <lineage>
        <taxon>Archaea</taxon>
        <taxon>Methanobacteriati</taxon>
        <taxon>Methanobacteriota</taxon>
        <taxon>Stenosarchaea group</taxon>
        <taxon>Halobacteria</taxon>
        <taxon>Halobacteriales</taxon>
        <taxon>Haloferacaceae</taxon>
        <taxon>Halorarum</taxon>
    </lineage>
</organism>
<dbReference type="SUPFAM" id="SSF46785">
    <property type="entry name" value="Winged helix' DNA-binding domain"/>
    <property type="match status" value="1"/>
</dbReference>
<dbReference type="EMBL" id="CP058579">
    <property type="protein sequence ID" value="QLG63200.1"/>
    <property type="molecule type" value="Genomic_DNA"/>
</dbReference>
<proteinExistence type="predicted"/>
<accession>A0A7D5QDD8</accession>
<evidence type="ECO:0000313" key="4">
    <source>
        <dbReference type="Proteomes" id="UP000509626"/>
    </source>
</evidence>
<reference evidence="3 4" key="1">
    <citation type="submission" date="2020-06" db="EMBL/GenBank/DDBJ databases">
        <title>NJ-3-1, isolated from saline soil.</title>
        <authorList>
            <person name="Cui H.L."/>
            <person name="Shi X."/>
        </authorList>
    </citation>
    <scope>NUCLEOTIDE SEQUENCE [LARGE SCALE GENOMIC DNA]</scope>
    <source>
        <strain evidence="3 4">NJ-3-1</strain>
    </source>
</reference>